<dbReference type="AlphaFoldDB" id="A0AAN6P760"/>
<evidence type="ECO:0000313" key="3">
    <source>
        <dbReference type="Proteomes" id="UP001303115"/>
    </source>
</evidence>
<protein>
    <submittedName>
        <fullName evidence="2">Uncharacterized protein</fullName>
    </submittedName>
</protein>
<dbReference type="PANTHER" id="PTHR38694">
    <property type="entry name" value="CONSERVED EXPRESSED PROTEIN"/>
    <property type="match status" value="1"/>
</dbReference>
<dbReference type="Pfam" id="PF11696">
    <property type="entry name" value="DUF3292"/>
    <property type="match status" value="1"/>
</dbReference>
<feature type="region of interest" description="Disordered" evidence="1">
    <location>
        <begin position="1"/>
        <end position="22"/>
    </location>
</feature>
<evidence type="ECO:0000256" key="1">
    <source>
        <dbReference type="SAM" id="MobiDB-lite"/>
    </source>
</evidence>
<organism evidence="2 3">
    <name type="scientific">Parachaetomium inaequale</name>
    <dbReference type="NCBI Taxonomy" id="2588326"/>
    <lineage>
        <taxon>Eukaryota</taxon>
        <taxon>Fungi</taxon>
        <taxon>Dikarya</taxon>
        <taxon>Ascomycota</taxon>
        <taxon>Pezizomycotina</taxon>
        <taxon>Sordariomycetes</taxon>
        <taxon>Sordariomycetidae</taxon>
        <taxon>Sordariales</taxon>
        <taxon>Chaetomiaceae</taxon>
        <taxon>Parachaetomium</taxon>
    </lineage>
</organism>
<evidence type="ECO:0000313" key="2">
    <source>
        <dbReference type="EMBL" id="KAK4032077.1"/>
    </source>
</evidence>
<gene>
    <name evidence="2" type="ORF">C8A01DRAFT_20813</name>
</gene>
<keyword evidence="3" id="KW-1185">Reference proteome</keyword>
<dbReference type="InterPro" id="IPR021709">
    <property type="entry name" value="DUF3292"/>
</dbReference>
<name>A0AAN6P760_9PEZI</name>
<accession>A0AAN6P760</accession>
<dbReference type="PANTHER" id="PTHR38694:SF1">
    <property type="entry name" value="PEROXIN DOMAIN-CONTAINING PROTEIN"/>
    <property type="match status" value="1"/>
</dbReference>
<proteinExistence type="predicted"/>
<dbReference type="Proteomes" id="UP001303115">
    <property type="component" value="Unassembled WGS sequence"/>
</dbReference>
<reference evidence="3" key="1">
    <citation type="journal article" date="2023" name="Mol. Phylogenet. Evol.">
        <title>Genome-scale phylogeny and comparative genomics of the fungal order Sordariales.</title>
        <authorList>
            <person name="Hensen N."/>
            <person name="Bonometti L."/>
            <person name="Westerberg I."/>
            <person name="Brannstrom I.O."/>
            <person name="Guillou S."/>
            <person name="Cros-Aarteil S."/>
            <person name="Calhoun S."/>
            <person name="Haridas S."/>
            <person name="Kuo A."/>
            <person name="Mondo S."/>
            <person name="Pangilinan J."/>
            <person name="Riley R."/>
            <person name="LaButti K."/>
            <person name="Andreopoulos B."/>
            <person name="Lipzen A."/>
            <person name="Chen C."/>
            <person name="Yan M."/>
            <person name="Daum C."/>
            <person name="Ng V."/>
            <person name="Clum A."/>
            <person name="Steindorff A."/>
            <person name="Ohm R.A."/>
            <person name="Martin F."/>
            <person name="Silar P."/>
            <person name="Natvig D.O."/>
            <person name="Lalanne C."/>
            <person name="Gautier V."/>
            <person name="Ament-Velasquez S.L."/>
            <person name="Kruys A."/>
            <person name="Hutchinson M.I."/>
            <person name="Powell A.J."/>
            <person name="Barry K."/>
            <person name="Miller A.N."/>
            <person name="Grigoriev I.V."/>
            <person name="Debuchy R."/>
            <person name="Gladieux P."/>
            <person name="Hiltunen Thoren M."/>
            <person name="Johannesson H."/>
        </authorList>
    </citation>
    <scope>NUCLEOTIDE SEQUENCE [LARGE SCALE GENOMIC DNA]</scope>
    <source>
        <strain evidence="3">CBS 284.82</strain>
    </source>
</reference>
<comment type="caution">
    <text evidence="2">The sequence shown here is derived from an EMBL/GenBank/DDBJ whole genome shotgun (WGS) entry which is preliminary data.</text>
</comment>
<sequence>IAHDPSTAAQTGGSDIDAAKDAKHGRKGSKILGFFKGTTRGVVKTAVGTDTVRAKAGSQPARNRLGVIPAARDTAPVSGPVEFEARWEGQKGRVYISTSGATVPVVAFGKGERMGTVRIAGEERQDLQAVWSVPVADVVEMRKIGGYGWKAKLVVGWSMEREVKDGLVIRTVDGGEYKITAVPLRDELFNRLVAMGGQKWEAW</sequence>
<dbReference type="EMBL" id="MU854654">
    <property type="protein sequence ID" value="KAK4032077.1"/>
    <property type="molecule type" value="Genomic_DNA"/>
</dbReference>
<feature type="non-terminal residue" evidence="2">
    <location>
        <position position="1"/>
    </location>
</feature>